<name>A0A6S6W0D5_9PLEO</name>
<protein>
    <submittedName>
        <fullName evidence="1">Uncharacterized protein</fullName>
    </submittedName>
</protein>
<organism evidence="1 2">
    <name type="scientific">Pyrenophora teres f. teres</name>
    <dbReference type="NCBI Taxonomy" id="97479"/>
    <lineage>
        <taxon>Eukaryota</taxon>
        <taxon>Fungi</taxon>
        <taxon>Dikarya</taxon>
        <taxon>Ascomycota</taxon>
        <taxon>Pezizomycotina</taxon>
        <taxon>Dothideomycetes</taxon>
        <taxon>Pleosporomycetidae</taxon>
        <taxon>Pleosporales</taxon>
        <taxon>Pleosporineae</taxon>
        <taxon>Pleosporaceae</taxon>
        <taxon>Pyrenophora</taxon>
    </lineage>
</organism>
<reference evidence="1" key="1">
    <citation type="submission" date="2021-02" db="EMBL/GenBank/DDBJ databases">
        <authorList>
            <person name="Syme A R."/>
            <person name="Syme A R."/>
            <person name="Moolhuijzen P."/>
        </authorList>
    </citation>
    <scope>NUCLEOTIDE SEQUENCE</scope>
    <source>
        <strain evidence="1">W1-1</strain>
    </source>
</reference>
<evidence type="ECO:0000313" key="2">
    <source>
        <dbReference type="Proteomes" id="UP000472372"/>
    </source>
</evidence>
<sequence>MRLSLSVPAILLVLGNAVLAFDDLGCVCMQQNQGVDAGASKDVTDLKCDKFMGQKKTVRNFYDRAKFQCLFINGVMDPARWDQACRHEDAGLYRYHGFCNTALWS</sequence>
<evidence type="ECO:0000313" key="1">
    <source>
        <dbReference type="EMBL" id="CAE7031776.1"/>
    </source>
</evidence>
<gene>
    <name evidence="1" type="ORF">PTTW11_04865</name>
</gene>
<accession>A0A6S6W0D5</accession>
<dbReference type="Proteomes" id="UP000472372">
    <property type="component" value="Chromosome 4"/>
</dbReference>
<dbReference type="EMBL" id="HG992980">
    <property type="protein sequence ID" value="CAE7031776.1"/>
    <property type="molecule type" value="Genomic_DNA"/>
</dbReference>
<proteinExistence type="predicted"/>
<dbReference type="AlphaFoldDB" id="A0A6S6W0D5"/>